<accession>A0ABS6JKZ6</accession>
<evidence type="ECO:0000313" key="3">
    <source>
        <dbReference type="Proteomes" id="UP000784880"/>
    </source>
</evidence>
<reference evidence="2 3" key="1">
    <citation type="submission" date="2021-06" db="EMBL/GenBank/DDBJ databases">
        <title>Bacillus sp. RD4P76, an endophyte from a halophyte.</title>
        <authorList>
            <person name="Sun J.-Q."/>
        </authorList>
    </citation>
    <scope>NUCLEOTIDE SEQUENCE [LARGE SCALE GENOMIC DNA]</scope>
    <source>
        <strain evidence="2 3">CGMCC 1.15917</strain>
    </source>
</reference>
<dbReference type="SMART" id="SM00796">
    <property type="entry name" value="AHS1"/>
    <property type="match status" value="1"/>
</dbReference>
<dbReference type="PANTHER" id="PTHR34698">
    <property type="entry name" value="5-OXOPROLINASE SUBUNIT B"/>
    <property type="match status" value="1"/>
</dbReference>
<dbReference type="InterPro" id="IPR003833">
    <property type="entry name" value="CT_C_D"/>
</dbReference>
<keyword evidence="2" id="KW-0378">Hydrolase</keyword>
<comment type="caution">
    <text evidence="2">The sequence shown here is derived from an EMBL/GenBank/DDBJ whole genome shotgun (WGS) entry which is preliminary data.</text>
</comment>
<protein>
    <submittedName>
        <fullName evidence="2">5-oxoprolinase subunit PxpB</fullName>
        <ecNumber evidence="2">3.5.2.9</ecNumber>
    </submittedName>
</protein>
<feature type="domain" description="Carboxyltransferase" evidence="1">
    <location>
        <begin position="12"/>
        <end position="226"/>
    </location>
</feature>
<evidence type="ECO:0000259" key="1">
    <source>
        <dbReference type="SMART" id="SM00796"/>
    </source>
</evidence>
<sequence length="276" mass="30701">MSRLSCHGGTSIYISPLGDRAVRLEFGTEISEQINDLVHRAAFFIREKQPVFGVEEIVPAYSSLTLFYNPLVVLYEDVVFEIEVCLKELIERKEMKREFKGGVELSRRLITIPVLYGGEVGPDLQEVASLNGITAKEVVELHSKPIYRVFMMGFAPGFPYLGGMSEKIATPRRKEPRVHVEAGSVGIAGSQTGVYSVGSPGGWQIIGKTPVPLFDPYVVNKDPVLFHAGDMIQFIEINKVEYNKIFKEIEAGIYPIDIVSYPGGEGKRDLDGRCEQ</sequence>
<name>A0ABS6JKZ6_9BACI</name>
<dbReference type="Pfam" id="PF02682">
    <property type="entry name" value="CT_C_D"/>
    <property type="match status" value="1"/>
</dbReference>
<dbReference type="RefSeq" id="WP_217068862.1">
    <property type="nucleotide sequence ID" value="NZ_JAHQCS010000174.1"/>
</dbReference>
<dbReference type="Proteomes" id="UP000784880">
    <property type="component" value="Unassembled WGS sequence"/>
</dbReference>
<dbReference type="NCBIfam" id="TIGR00370">
    <property type="entry name" value="5-oxoprolinase subunit PxpB"/>
    <property type="match status" value="1"/>
</dbReference>
<proteinExistence type="predicted"/>
<organism evidence="2 3">
    <name type="scientific">Evansella tamaricis</name>
    <dbReference type="NCBI Taxonomy" id="2069301"/>
    <lineage>
        <taxon>Bacteria</taxon>
        <taxon>Bacillati</taxon>
        <taxon>Bacillota</taxon>
        <taxon>Bacilli</taxon>
        <taxon>Bacillales</taxon>
        <taxon>Bacillaceae</taxon>
        <taxon>Evansella</taxon>
    </lineage>
</organism>
<dbReference type="GO" id="GO:0017168">
    <property type="term" value="F:5-oxoprolinase (ATP-hydrolyzing) activity"/>
    <property type="evidence" value="ECO:0007669"/>
    <property type="project" value="UniProtKB-EC"/>
</dbReference>
<evidence type="ECO:0000313" key="2">
    <source>
        <dbReference type="EMBL" id="MBU9714361.1"/>
    </source>
</evidence>
<dbReference type="InterPro" id="IPR010016">
    <property type="entry name" value="PxpB"/>
</dbReference>
<gene>
    <name evidence="2" type="primary">pxpB</name>
    <name evidence="2" type="ORF">KS419_21705</name>
</gene>
<dbReference type="PANTHER" id="PTHR34698:SF2">
    <property type="entry name" value="5-OXOPROLINASE SUBUNIT B"/>
    <property type="match status" value="1"/>
</dbReference>
<dbReference type="EC" id="3.5.2.9" evidence="2"/>
<dbReference type="EMBL" id="JAHQCS010000174">
    <property type="protein sequence ID" value="MBU9714361.1"/>
    <property type="molecule type" value="Genomic_DNA"/>
</dbReference>
<keyword evidence="3" id="KW-1185">Reference proteome</keyword>